<dbReference type="InterPro" id="IPR003593">
    <property type="entry name" value="AAA+_ATPase"/>
</dbReference>
<reference evidence="4" key="1">
    <citation type="submission" date="2015-06" db="EMBL/GenBank/DDBJ databases">
        <authorList>
            <person name="Joergensen T."/>
        </authorList>
    </citation>
    <scope>NUCLEOTIDE SEQUENCE</scope>
    <source>
        <strain evidence="4">RGRH0533</strain>
    </source>
</reference>
<organism evidence="4">
    <name type="scientific">uncultured prokaryote</name>
    <dbReference type="NCBI Taxonomy" id="198431"/>
    <lineage>
        <taxon>unclassified sequences</taxon>
        <taxon>environmental samples</taxon>
    </lineage>
</organism>
<dbReference type="Pfam" id="PF01580">
    <property type="entry name" value="FtsK_SpoIIIE"/>
    <property type="match status" value="1"/>
</dbReference>
<dbReference type="InterPro" id="IPR002543">
    <property type="entry name" value="FtsK_dom"/>
</dbReference>
<protein>
    <recommendedName>
        <fullName evidence="3">FtsK domain-containing protein</fullName>
    </recommendedName>
</protein>
<evidence type="ECO:0000313" key="4">
    <source>
        <dbReference type="EMBL" id="CRY95187.1"/>
    </source>
</evidence>
<dbReference type="PANTHER" id="PTHR22683:SF41">
    <property type="entry name" value="DNA TRANSLOCASE FTSK"/>
    <property type="match status" value="1"/>
</dbReference>
<dbReference type="AlphaFoldDB" id="A0A0H5QGV6"/>
<dbReference type="PROSITE" id="PS50901">
    <property type="entry name" value="FTSK"/>
    <property type="match status" value="1"/>
</dbReference>
<keyword evidence="1" id="KW-0547">Nucleotide-binding</keyword>
<feature type="domain" description="FtsK" evidence="3">
    <location>
        <begin position="166"/>
        <end position="357"/>
    </location>
</feature>
<dbReference type="SUPFAM" id="SSF52540">
    <property type="entry name" value="P-loop containing nucleoside triphosphate hydrolases"/>
    <property type="match status" value="1"/>
</dbReference>
<evidence type="ECO:0000259" key="3">
    <source>
        <dbReference type="PROSITE" id="PS50901"/>
    </source>
</evidence>
<dbReference type="GO" id="GO:0005524">
    <property type="term" value="F:ATP binding"/>
    <property type="evidence" value="ECO:0007669"/>
    <property type="project" value="UniProtKB-KW"/>
</dbReference>
<proteinExistence type="predicted"/>
<dbReference type="PANTHER" id="PTHR22683">
    <property type="entry name" value="SPORULATION PROTEIN RELATED"/>
    <property type="match status" value="1"/>
</dbReference>
<evidence type="ECO:0000256" key="2">
    <source>
        <dbReference type="ARBA" id="ARBA00022840"/>
    </source>
</evidence>
<accession>A0A0H5QGV6</accession>
<name>A0A0H5QGV6_9ZZZZ</name>
<reference evidence="4" key="2">
    <citation type="submission" date="2015-07" db="EMBL/GenBank/DDBJ databases">
        <title>Plasmids, circular viruses and viroids from rat gut.</title>
        <authorList>
            <person name="Jorgensen T.J."/>
            <person name="Hansen M.A."/>
            <person name="Xu Z."/>
            <person name="Tabak M.A."/>
            <person name="Sorensen S.J."/>
            <person name="Hansen L.H."/>
        </authorList>
    </citation>
    <scope>NUCLEOTIDE SEQUENCE</scope>
    <source>
        <strain evidence="4">RGRH0533</strain>
    </source>
</reference>
<dbReference type="Gene3D" id="3.40.50.300">
    <property type="entry name" value="P-loop containing nucleotide triphosphate hydrolases"/>
    <property type="match status" value="1"/>
</dbReference>
<dbReference type="InterPro" id="IPR050206">
    <property type="entry name" value="FtsK/SpoIIIE/SftA"/>
</dbReference>
<dbReference type="InterPro" id="IPR027417">
    <property type="entry name" value="P-loop_NTPase"/>
</dbReference>
<dbReference type="SMART" id="SM00382">
    <property type="entry name" value="AAA"/>
    <property type="match status" value="1"/>
</dbReference>
<keyword evidence="2" id="KW-0067">ATP-binding</keyword>
<dbReference type="GO" id="GO:0003677">
    <property type="term" value="F:DNA binding"/>
    <property type="evidence" value="ECO:0007669"/>
    <property type="project" value="InterPro"/>
</dbReference>
<sequence length="423" mass="45649">MSWFKVALPGLMVFICWAWLATWLEVGQALGSALPLVLGAGWLVQLKLGSSWLSWAKDGLEEIRVKGLLRQVLVAKKIFNKQIPRGYVKAKAKGKVVEAFIRVPVGAEASQIEALTEHYRDALQVYAVRVTETQPGLVKLAVYAEDVLAGGLVRPDNEGFERTDVTEPVKIGMNEVGQPAKVRLFSQTVLVGGSPGSGKSGTTWALISHAALDPRAVLVVLDLKPSGIETKPVHDRADYLALNPAEAKDVLGRVWDEIQDRNAKLAQLGLEKVPAGSDEFPPVVIFVDEAAELTRSGGADGKLALDSLTRIVAVGRASGVGVVIITQKPDSSVLPTALRDLLAQRLCLRVGNREQAKTILGEVSEGAEPWLIGVKQPGRGYLRGEDGSLQLVQGVYMNRAEVIEMGKKAQALHEAEGERYLLP</sequence>
<dbReference type="EMBL" id="LN853166">
    <property type="protein sequence ID" value="CRY95187.1"/>
    <property type="molecule type" value="Genomic_DNA"/>
</dbReference>
<evidence type="ECO:0000256" key="1">
    <source>
        <dbReference type="ARBA" id="ARBA00022741"/>
    </source>
</evidence>